<organism evidence="1 2">
    <name type="scientific">Pseudomonas putida</name>
    <name type="common">Arthrobacter siderocapsulatus</name>
    <dbReference type="NCBI Taxonomy" id="303"/>
    <lineage>
        <taxon>Bacteria</taxon>
        <taxon>Pseudomonadati</taxon>
        <taxon>Pseudomonadota</taxon>
        <taxon>Gammaproteobacteria</taxon>
        <taxon>Pseudomonadales</taxon>
        <taxon>Pseudomonadaceae</taxon>
        <taxon>Pseudomonas</taxon>
    </lineage>
</organism>
<proteinExistence type="predicted"/>
<dbReference type="Proteomes" id="UP000515680">
    <property type="component" value="Chromosome"/>
</dbReference>
<reference evidence="1 2" key="1">
    <citation type="submission" date="2019-12" db="EMBL/GenBank/DDBJ databases">
        <title>complete genome sequences of Pseudomonas putida str. WP8-W18-CRE-01 isolated from wastewater treatment plant effluent.</title>
        <authorList>
            <person name="Sekizuka T."/>
            <person name="Itokawa K."/>
            <person name="Yatsu K."/>
            <person name="Inamine Y."/>
            <person name="Kuroda M."/>
        </authorList>
    </citation>
    <scope>NUCLEOTIDE SEQUENCE [LARGE SCALE GENOMIC DNA]</scope>
    <source>
        <strain evidence="1 2">WP8-W18-CRE-01</strain>
    </source>
</reference>
<dbReference type="EMBL" id="AP022227">
    <property type="protein sequence ID" value="BBT39047.1"/>
    <property type="molecule type" value="Genomic_DNA"/>
</dbReference>
<dbReference type="RefSeq" id="WP_182817776.1">
    <property type="nucleotide sequence ID" value="NZ_AP022227.1"/>
</dbReference>
<name>A0A6S5TIA1_PSEPU</name>
<protein>
    <submittedName>
        <fullName evidence="1">Uncharacterized protein</fullName>
    </submittedName>
</protein>
<sequence>MTLPDRISLVLRAPEGSTLEQVLPFALLGAHVSIGRGLAVIAAASQGDLVTPALEREEFDIDEHVRLVADAKAYRLLRDSGCLIYRDKDILTVRGGTFLLGPDCEDQNQALSNAQERQP</sequence>
<gene>
    <name evidence="1" type="ORF">WP8W18C01_13880</name>
</gene>
<accession>A0A6S5TIA1</accession>
<dbReference type="AlphaFoldDB" id="A0A6S5TIA1"/>
<evidence type="ECO:0000313" key="2">
    <source>
        <dbReference type="Proteomes" id="UP000515680"/>
    </source>
</evidence>
<evidence type="ECO:0000313" key="1">
    <source>
        <dbReference type="EMBL" id="BBT39047.1"/>
    </source>
</evidence>